<dbReference type="PANTHER" id="PTHR30288">
    <property type="entry name" value="FLAGELLAR CAP/ASSEMBLY PROTEIN FLID"/>
    <property type="match status" value="1"/>
</dbReference>
<comment type="subcellular location">
    <subcellularLocation>
        <location evidence="1">Bacterial flagellum</location>
    </subcellularLocation>
</comment>
<keyword evidence="10" id="KW-0969">Cilium</keyword>
<dbReference type="PANTHER" id="PTHR30288:SF0">
    <property type="entry name" value="FLAGELLAR HOOK-ASSOCIATED PROTEIN 2"/>
    <property type="match status" value="1"/>
</dbReference>
<dbReference type="InterPro" id="IPR003481">
    <property type="entry name" value="FliD_N"/>
</dbReference>
<dbReference type="InterPro" id="IPR010809">
    <property type="entry name" value="FliD_C"/>
</dbReference>
<dbReference type="Pfam" id="PF07195">
    <property type="entry name" value="FliD_C"/>
    <property type="match status" value="1"/>
</dbReference>
<dbReference type="Pfam" id="PF02465">
    <property type="entry name" value="FliD_N"/>
    <property type="match status" value="1"/>
</dbReference>
<dbReference type="GO" id="GO:0009424">
    <property type="term" value="C:bacterial-type flagellum hook"/>
    <property type="evidence" value="ECO:0007669"/>
    <property type="project" value="InterPro"/>
</dbReference>
<dbReference type="InterPro" id="IPR040026">
    <property type="entry name" value="FliD"/>
</dbReference>
<keyword evidence="11" id="KW-1185">Reference proteome</keyword>
<keyword evidence="10" id="KW-0282">Flagellum</keyword>
<evidence type="ECO:0000256" key="3">
    <source>
        <dbReference type="ARBA" id="ARBA00011255"/>
    </source>
</evidence>
<evidence type="ECO:0000259" key="8">
    <source>
        <dbReference type="Pfam" id="PF02465"/>
    </source>
</evidence>
<protein>
    <recommendedName>
        <fullName evidence="7">Filament cap protein</fullName>
    </recommendedName>
    <alternativeName>
        <fullName evidence="6">Flagellar cap protein</fullName>
    </alternativeName>
</protein>
<name>A0A518CEA6_9BACT</name>
<evidence type="ECO:0000256" key="4">
    <source>
        <dbReference type="ARBA" id="ARBA00023054"/>
    </source>
</evidence>
<feature type="domain" description="Flagellar hook-associated protein 2 C-terminal" evidence="9">
    <location>
        <begin position="1024"/>
        <end position="1237"/>
    </location>
</feature>
<evidence type="ECO:0000313" key="11">
    <source>
        <dbReference type="Proteomes" id="UP000318626"/>
    </source>
</evidence>
<evidence type="ECO:0000256" key="6">
    <source>
        <dbReference type="ARBA" id="ARBA00033074"/>
    </source>
</evidence>
<keyword evidence="5" id="KW-0975">Bacterial flagellum</keyword>
<gene>
    <name evidence="10" type="primary">fliD</name>
    <name evidence="10" type="ORF">Pan97_46270</name>
</gene>
<sequence>MAGIQANTGLITGIPITETVKQLIALEAQPRDLLVSRTESINKEAAAIAELTASVLSFQFTAKKFEKSTLFNTSKATSSNTSFLSATVTGTPKTGNYQFTPIRTAQSQQLLSSGVASLTQPLSAGKIQISHGPKLDDGISLDQLNGGQGVQRGKLRITDRSGSSAAVDLSYAQTIDDVLDAINNNDDIQVTATVDGDRIKLTDNSGSTSSNLIVQAVGSSSTAADLGLDGINSASNTVTGADLLSLHANTLLSSLNDGNGISVNRGAADLSVSLRDGTTLEIDLGKSAAPEDFATATTKSGDARLSFTSVQNGSDYDAVQIIFQDNGSITKGNETVVFDSNAKTLTFQIDAGKTTAADIITALENDATASQYFTAETVNNGLGNGIIDPNKDSVATAATTGTAAATTTSVDPNAAITLTANGTGGTYDDVTIVFVDDAGVTAGSETITYDESDPDNKTLTIRIDAGNSTGTNVIDAINNDPTASALFTASNGTGSDGSGLVDVTDTAVTAGGVLLSSATTPDDAANGQVNFTAKVKGADYDGYQIAYVADGAVTQGNEAVEFDADAKTITVRIAQGETTADDVVTALNGNTAFAATFTASKPTSATGDRIVDASIEATTDKGEASDASEPQTLGELIDTINGIDPTKLRAQISDDGDSIELIDLSTDSGGTFAVSSINNSSTAEDLGLTGTASGGTLTSHRLQSGLKTTLLTSLNGGQGLGTLGTIALTDRSGSSANVDLSSAETIEDVIELINASGLAINAKVNASGTGISLTETSGSFTSNFIVANADGTNSAELLNIEHDSTSLTVNSGNLGRQFVNENTRLDDLKGGAGIERGKFLIKNSEGNTRLFDLTDASFETVGDLIDTINAQLTLNVEARINDRGDGIVLIDKSSGSGKLTVTEGSSINTAASLGLLGTGVEKEVDGVNRTVIEGSEVTTIDIEAGETLQDVIDKINDADIGLSASSLNTGSGTNPVRLSLTSTISGSKGRVVIDSSQSQFRFDEIVEAQDALLLFGSSSNAAAGILTSSSSNKFNEVLEGVSLTVNAASESAINVNVQVSDEPLLKAAQEFVDQYNALRDKLDSHTFFNESDNTTGILFGSNEALRIDTELGNLITSRLAGNGKFQSLEQLGFEFNDTGKLSLNSTKLKAAFEQDSEAVETFFTRETTGFALKVFNLTEQFAGRNNSLLVSRAQTLQSRTDLNTDRIKAMTERLERKSESLLKEFYNLELTIGKLQNNQTALSQIQYIKPDGTTG</sequence>
<accession>A0A518CEA6</accession>
<evidence type="ECO:0000256" key="5">
    <source>
        <dbReference type="ARBA" id="ARBA00023143"/>
    </source>
</evidence>
<comment type="subunit">
    <text evidence="3">Homopentamer.</text>
</comment>
<proteinExistence type="inferred from homology"/>
<reference evidence="11" key="1">
    <citation type="submission" date="2019-02" db="EMBL/GenBank/DDBJ databases">
        <title>Deep-cultivation of Planctomycetes and their phenomic and genomic characterization uncovers novel biology.</title>
        <authorList>
            <person name="Wiegand S."/>
            <person name="Jogler M."/>
            <person name="Boedeker C."/>
            <person name="Pinto D."/>
            <person name="Vollmers J."/>
            <person name="Rivas-Marin E."/>
            <person name="Kohn T."/>
            <person name="Peeters S.H."/>
            <person name="Heuer A."/>
            <person name="Rast P."/>
            <person name="Oberbeckmann S."/>
            <person name="Bunk B."/>
            <person name="Jeske O."/>
            <person name="Meyerdierks A."/>
            <person name="Storesund J.E."/>
            <person name="Kallscheuer N."/>
            <person name="Luecker S."/>
            <person name="Lage O.M."/>
            <person name="Pohl T."/>
            <person name="Merkel B.J."/>
            <person name="Hornburger P."/>
            <person name="Mueller R.-W."/>
            <person name="Bruemmer F."/>
            <person name="Labrenz M."/>
            <person name="Spormann A.M."/>
            <person name="Op den Camp H."/>
            <person name="Overmann J."/>
            <person name="Amann R."/>
            <person name="Jetten M.S.M."/>
            <person name="Mascher T."/>
            <person name="Medema M.H."/>
            <person name="Devos D.P."/>
            <person name="Kaster A.-K."/>
            <person name="Ovreas L."/>
            <person name="Rohde M."/>
            <person name="Galperin M.Y."/>
            <person name="Jogler C."/>
        </authorList>
    </citation>
    <scope>NUCLEOTIDE SEQUENCE [LARGE SCALE GENOMIC DNA]</scope>
    <source>
        <strain evidence="11">Pan97</strain>
    </source>
</reference>
<dbReference type="EMBL" id="CP036289">
    <property type="protein sequence ID" value="QDU77556.1"/>
    <property type="molecule type" value="Genomic_DNA"/>
</dbReference>
<evidence type="ECO:0000256" key="2">
    <source>
        <dbReference type="ARBA" id="ARBA00009764"/>
    </source>
</evidence>
<feature type="domain" description="Flagellar hook-associated protein 2 N-terminal" evidence="8">
    <location>
        <begin position="12"/>
        <end position="108"/>
    </location>
</feature>
<dbReference type="RefSeq" id="WP_144976510.1">
    <property type="nucleotide sequence ID" value="NZ_CP036289.1"/>
</dbReference>
<dbReference type="Proteomes" id="UP000318626">
    <property type="component" value="Chromosome"/>
</dbReference>
<evidence type="ECO:0000313" key="10">
    <source>
        <dbReference type="EMBL" id="QDU77556.1"/>
    </source>
</evidence>
<evidence type="ECO:0000256" key="1">
    <source>
        <dbReference type="ARBA" id="ARBA00004365"/>
    </source>
</evidence>
<comment type="similarity">
    <text evidence="2">Belongs to the FliD family.</text>
</comment>
<dbReference type="GO" id="GO:0007155">
    <property type="term" value="P:cell adhesion"/>
    <property type="evidence" value="ECO:0007669"/>
    <property type="project" value="InterPro"/>
</dbReference>
<evidence type="ECO:0000256" key="7">
    <source>
        <dbReference type="ARBA" id="ARBA00033192"/>
    </source>
</evidence>
<keyword evidence="4" id="KW-0175">Coiled coil</keyword>
<dbReference type="OrthoDB" id="244268at2"/>
<keyword evidence="10" id="KW-0966">Cell projection</keyword>
<dbReference type="AlphaFoldDB" id="A0A518CEA6"/>
<dbReference type="GO" id="GO:0071973">
    <property type="term" value="P:bacterial-type flagellum-dependent cell motility"/>
    <property type="evidence" value="ECO:0007669"/>
    <property type="project" value="TreeGrafter"/>
</dbReference>
<evidence type="ECO:0000259" key="9">
    <source>
        <dbReference type="Pfam" id="PF07195"/>
    </source>
</evidence>
<dbReference type="KEGG" id="bvo:Pan97_46270"/>
<dbReference type="GO" id="GO:0009421">
    <property type="term" value="C:bacterial-type flagellum filament cap"/>
    <property type="evidence" value="ECO:0007669"/>
    <property type="project" value="InterPro"/>
</dbReference>
<organism evidence="10 11">
    <name type="scientific">Bremerella volcania</name>
    <dbReference type="NCBI Taxonomy" id="2527984"/>
    <lineage>
        <taxon>Bacteria</taxon>
        <taxon>Pseudomonadati</taxon>
        <taxon>Planctomycetota</taxon>
        <taxon>Planctomycetia</taxon>
        <taxon>Pirellulales</taxon>
        <taxon>Pirellulaceae</taxon>
        <taxon>Bremerella</taxon>
    </lineage>
</organism>